<evidence type="ECO:0000313" key="5">
    <source>
        <dbReference type="Proteomes" id="UP000245086"/>
    </source>
</evidence>
<dbReference type="EMBL" id="BFBR01000007">
    <property type="protein sequence ID" value="GBF58746.1"/>
    <property type="molecule type" value="Genomic_DNA"/>
</dbReference>
<dbReference type="Proteomes" id="UP000245086">
    <property type="component" value="Unassembled WGS sequence"/>
</dbReference>
<proteinExistence type="inferred from homology"/>
<reference evidence="4 5" key="1">
    <citation type="journal article" date="2018" name="Genome Announc.">
        <title>Draft Genome Sequence of "Candidatus Phycosocius bacilliformis," an Alphaproteobacterial Ectosymbiont of the Hydrocarbon-Producing Green Alga Botryococcus braunii.</title>
        <authorList>
            <person name="Tanabe Y."/>
            <person name="Yamaguchi H."/>
            <person name="Watanabe M.M."/>
        </authorList>
    </citation>
    <scope>NUCLEOTIDE SEQUENCE [LARGE SCALE GENOMIC DNA]</scope>
    <source>
        <strain evidence="4 5">BOTRYCO-2</strain>
    </source>
</reference>
<organism evidence="4 5">
    <name type="scientific">Candidatus Phycosocius bacilliformis</name>
    <dbReference type="NCBI Taxonomy" id="1445552"/>
    <lineage>
        <taxon>Bacteria</taxon>
        <taxon>Pseudomonadati</taxon>
        <taxon>Pseudomonadota</taxon>
        <taxon>Alphaproteobacteria</taxon>
        <taxon>Caulobacterales</taxon>
        <taxon>Caulobacterales incertae sedis</taxon>
        <taxon>Candidatus Phycosocius</taxon>
    </lineage>
</organism>
<protein>
    <recommendedName>
        <fullName evidence="1 2">Protein ApaG</fullName>
    </recommendedName>
</protein>
<comment type="caution">
    <text evidence="4">The sequence shown here is derived from an EMBL/GenBank/DDBJ whole genome shotgun (WGS) entry which is preliminary data.</text>
</comment>
<evidence type="ECO:0000259" key="3">
    <source>
        <dbReference type="PROSITE" id="PS51087"/>
    </source>
</evidence>
<evidence type="ECO:0000256" key="1">
    <source>
        <dbReference type="ARBA" id="ARBA00017693"/>
    </source>
</evidence>
<evidence type="ECO:0000313" key="4">
    <source>
        <dbReference type="EMBL" id="GBF58746.1"/>
    </source>
</evidence>
<dbReference type="PANTHER" id="PTHR47191:SF2">
    <property type="entry name" value="OS05G0170800 PROTEIN"/>
    <property type="match status" value="1"/>
</dbReference>
<dbReference type="Gene3D" id="2.60.40.1470">
    <property type="entry name" value="ApaG domain"/>
    <property type="match status" value="1"/>
</dbReference>
<dbReference type="InterPro" id="IPR036767">
    <property type="entry name" value="ApaG_sf"/>
</dbReference>
<dbReference type="InterPro" id="IPR050718">
    <property type="entry name" value="ApaG-like"/>
</dbReference>
<dbReference type="InterPro" id="IPR007474">
    <property type="entry name" value="ApaG_domain"/>
</dbReference>
<dbReference type="NCBIfam" id="NF003967">
    <property type="entry name" value="PRK05461.1"/>
    <property type="match status" value="1"/>
</dbReference>
<gene>
    <name evidence="2 4" type="primary">apaG</name>
    <name evidence="4" type="ORF">PbB2_02434</name>
</gene>
<dbReference type="AlphaFoldDB" id="A0A2P2ECF1"/>
<dbReference type="PROSITE" id="PS51087">
    <property type="entry name" value="APAG"/>
    <property type="match status" value="1"/>
</dbReference>
<keyword evidence="5" id="KW-1185">Reference proteome</keyword>
<feature type="domain" description="ApaG" evidence="3">
    <location>
        <begin position="14"/>
        <end position="138"/>
    </location>
</feature>
<sequence length="141" mass="15612">MGLTSVDPPMSDYSALTRGVRVAVTPQFLEDQSDPTRNTYVWAYHVEITNEGHTTVQLTARHWTIIDKHGQTQTVKGPGVVGEQPILREGDSFLYTSACPLSTPSGLMMGTYVMQTEDGETFDAQIPAFSLDSPYEEQRVN</sequence>
<accession>A0A2P2ECF1</accession>
<dbReference type="InterPro" id="IPR023065">
    <property type="entry name" value="Uncharacterised_ApaG"/>
</dbReference>
<name>A0A2P2ECF1_9PROT</name>
<evidence type="ECO:0000256" key="2">
    <source>
        <dbReference type="HAMAP-Rule" id="MF_00791"/>
    </source>
</evidence>
<dbReference type="PANTHER" id="PTHR47191">
    <property type="entry name" value="OS05G0170800 PROTEIN"/>
    <property type="match status" value="1"/>
</dbReference>
<dbReference type="SUPFAM" id="SSF110069">
    <property type="entry name" value="ApaG-like"/>
    <property type="match status" value="1"/>
</dbReference>
<dbReference type="HAMAP" id="MF_00791">
    <property type="entry name" value="ApaG"/>
    <property type="match status" value="1"/>
</dbReference>
<dbReference type="Pfam" id="PF04379">
    <property type="entry name" value="DUF525"/>
    <property type="match status" value="1"/>
</dbReference>